<dbReference type="RefSeq" id="WP_015442562.1">
    <property type="nucleotide sequence ID" value="NC_020520.1"/>
</dbReference>
<dbReference type="Gene3D" id="3.90.550.10">
    <property type="entry name" value="Spore Coat Polysaccharide Biosynthesis Protein SpsA, Chain A"/>
    <property type="match status" value="1"/>
</dbReference>
<dbReference type="Pfam" id="PF00535">
    <property type="entry name" value="Glycos_transf_2"/>
    <property type="match status" value="1"/>
</dbReference>
<keyword evidence="2" id="KW-0808">Transferase</keyword>
<dbReference type="SUPFAM" id="SSF53448">
    <property type="entry name" value="Nucleotide-diphospho-sugar transferases"/>
    <property type="match status" value="1"/>
</dbReference>
<keyword evidence="3" id="KW-1185">Reference proteome</keyword>
<dbReference type="InterPro" id="IPR029044">
    <property type="entry name" value="Nucleotide-diphossugar_trans"/>
</dbReference>
<dbReference type="OrthoDB" id="1757142at2"/>
<sequence length="325" mass="34649">MPTSWRDDPAWPDLWPDVDVVMPIRNEAPYLATAIDSVRAQNYPGSLRIILGVGPSTDGTEALADSMAADADDLIVVANPTGKTPAALNLAIRAGSAPVIVRVDGHSVLSPGYIEHAVTALRTTGAANVGGVQRPEATTPFEEAVADATTSLLGTGGASYRLGTEARSVDTVYLGVFDREAIEAVGLFDESLVRNQDYELNIRLRAAGGTVWFDPALSVGYTPRGTWKALAKQYYEYGWWKSVVMRKHPHSIRVRQVIPPLGVLGVVLGLVVGTKWRPALIVPIAYAGAMAVSTRSSKRPALTAGVLGVIHTTWAAGLLRGFAKR</sequence>
<dbReference type="KEGG" id="aym:YM304_30010"/>
<dbReference type="Proteomes" id="UP000011863">
    <property type="component" value="Chromosome"/>
</dbReference>
<dbReference type="AlphaFoldDB" id="A0A6C7EDZ8"/>
<protein>
    <submittedName>
        <fullName evidence="2">Glycosyltransferase</fullName>
        <ecNumber evidence="2">2.4.-.-</ecNumber>
    </submittedName>
</protein>
<name>A0A6C7EDZ8_ILUCY</name>
<accession>A0A6C7EDZ8</accession>
<dbReference type="InterPro" id="IPR001173">
    <property type="entry name" value="Glyco_trans_2-like"/>
</dbReference>
<dbReference type="EC" id="2.4.-.-" evidence="2"/>
<evidence type="ECO:0000313" key="3">
    <source>
        <dbReference type="Proteomes" id="UP000011863"/>
    </source>
</evidence>
<dbReference type="PANTHER" id="PTHR43685:SF2">
    <property type="entry name" value="GLYCOSYLTRANSFERASE 2-LIKE DOMAIN-CONTAINING PROTEIN"/>
    <property type="match status" value="1"/>
</dbReference>
<organism evidence="2 3">
    <name type="scientific">Ilumatobacter coccineus (strain NBRC 103263 / KCTC 29153 / YM16-304)</name>
    <dbReference type="NCBI Taxonomy" id="1313172"/>
    <lineage>
        <taxon>Bacteria</taxon>
        <taxon>Bacillati</taxon>
        <taxon>Actinomycetota</taxon>
        <taxon>Acidimicrobiia</taxon>
        <taxon>Acidimicrobiales</taxon>
        <taxon>Ilumatobacteraceae</taxon>
        <taxon>Ilumatobacter</taxon>
    </lineage>
</organism>
<dbReference type="PANTHER" id="PTHR43685">
    <property type="entry name" value="GLYCOSYLTRANSFERASE"/>
    <property type="match status" value="1"/>
</dbReference>
<dbReference type="EMBL" id="AP012057">
    <property type="protein sequence ID" value="BAN03315.1"/>
    <property type="molecule type" value="Genomic_DNA"/>
</dbReference>
<proteinExistence type="predicted"/>
<dbReference type="InterPro" id="IPR050834">
    <property type="entry name" value="Glycosyltransf_2"/>
</dbReference>
<keyword evidence="2" id="KW-0328">Glycosyltransferase</keyword>
<dbReference type="GO" id="GO:0016757">
    <property type="term" value="F:glycosyltransferase activity"/>
    <property type="evidence" value="ECO:0007669"/>
    <property type="project" value="UniProtKB-KW"/>
</dbReference>
<gene>
    <name evidence="2" type="ORF">YM304_30010</name>
</gene>
<feature type="domain" description="Glycosyltransferase 2-like" evidence="1">
    <location>
        <begin position="20"/>
        <end position="148"/>
    </location>
</feature>
<reference evidence="2 3" key="1">
    <citation type="journal article" date="2013" name="Int. J. Syst. Evol. Microbiol.">
        <title>Ilumatobacter nonamiense sp. nov. and Ilumatobacter coccineum sp. nov., isolated from seashore sand.</title>
        <authorList>
            <person name="Matsumoto A."/>
            <person name="Kasai H."/>
            <person name="Matsuo Y."/>
            <person name="Shizuri Y."/>
            <person name="Ichikawa N."/>
            <person name="Fujita N."/>
            <person name="Omura S."/>
            <person name="Takahashi Y."/>
        </authorList>
    </citation>
    <scope>NUCLEOTIDE SEQUENCE [LARGE SCALE GENOMIC DNA]</scope>
    <source>
        <strain evidence="3">NBRC 103263 / KCTC 29153 / YM16-304</strain>
    </source>
</reference>
<evidence type="ECO:0000313" key="2">
    <source>
        <dbReference type="EMBL" id="BAN03315.1"/>
    </source>
</evidence>
<dbReference type="CDD" id="cd02525">
    <property type="entry name" value="Succinoglycan_BP_ExoA"/>
    <property type="match status" value="1"/>
</dbReference>
<evidence type="ECO:0000259" key="1">
    <source>
        <dbReference type="Pfam" id="PF00535"/>
    </source>
</evidence>